<dbReference type="PROSITE" id="PS51257">
    <property type="entry name" value="PROKAR_LIPOPROTEIN"/>
    <property type="match status" value="1"/>
</dbReference>
<reference evidence="2 3" key="1">
    <citation type="submission" date="2023-09" db="EMBL/GenBank/DDBJ databases">
        <title>Xinfangfangia sedmenti sp. nov., isolated the sedment.</title>
        <authorList>
            <person name="Xu L."/>
        </authorList>
    </citation>
    <scope>NUCLEOTIDE SEQUENCE [LARGE SCALE GENOMIC DNA]</scope>
    <source>
        <strain evidence="2 3">LG-4</strain>
    </source>
</reference>
<evidence type="ECO:0000256" key="1">
    <source>
        <dbReference type="SAM" id="SignalP"/>
    </source>
</evidence>
<keyword evidence="1" id="KW-0732">Signal</keyword>
<protein>
    <recommendedName>
        <fullName evidence="4">Lipoprotein</fullName>
    </recommendedName>
</protein>
<feature type="chain" id="PRO_5047454208" description="Lipoprotein" evidence="1">
    <location>
        <begin position="26"/>
        <end position="109"/>
    </location>
</feature>
<gene>
    <name evidence="2" type="ORF">RGD00_21330</name>
</gene>
<organism evidence="2 3">
    <name type="scientific">Ruixingdingia sedimenti</name>
    <dbReference type="NCBI Taxonomy" id="3073604"/>
    <lineage>
        <taxon>Bacteria</taxon>
        <taxon>Pseudomonadati</taxon>
        <taxon>Pseudomonadota</taxon>
        <taxon>Alphaproteobacteria</taxon>
        <taxon>Rhodobacterales</taxon>
        <taxon>Paracoccaceae</taxon>
        <taxon>Ruixingdingia</taxon>
    </lineage>
</organism>
<accession>A0ABU1FFJ0</accession>
<dbReference type="RefSeq" id="WP_310459266.1">
    <property type="nucleotide sequence ID" value="NZ_JAVKPH010000049.1"/>
</dbReference>
<proteinExistence type="predicted"/>
<evidence type="ECO:0008006" key="4">
    <source>
        <dbReference type="Google" id="ProtNLM"/>
    </source>
</evidence>
<keyword evidence="3" id="KW-1185">Reference proteome</keyword>
<dbReference type="EMBL" id="JAVKPH010000049">
    <property type="protein sequence ID" value="MDR5655157.1"/>
    <property type="molecule type" value="Genomic_DNA"/>
</dbReference>
<dbReference type="Proteomes" id="UP001247754">
    <property type="component" value="Unassembled WGS sequence"/>
</dbReference>
<sequence>MVRALAPLLLLALAAGCRGEPPAPAAPGAIGAEDQRSACTRRGGRYEGTAAGAFYCLREHADAGRQCRTGADCAGECLARSGTCAPVSPLFGCHDVLDARGRQVTQCLR</sequence>
<evidence type="ECO:0000313" key="2">
    <source>
        <dbReference type="EMBL" id="MDR5655157.1"/>
    </source>
</evidence>
<comment type="caution">
    <text evidence="2">The sequence shown here is derived from an EMBL/GenBank/DDBJ whole genome shotgun (WGS) entry which is preliminary data.</text>
</comment>
<evidence type="ECO:0000313" key="3">
    <source>
        <dbReference type="Proteomes" id="UP001247754"/>
    </source>
</evidence>
<feature type="signal peptide" evidence="1">
    <location>
        <begin position="1"/>
        <end position="25"/>
    </location>
</feature>
<name>A0ABU1FFJ0_9RHOB</name>